<evidence type="ECO:0000313" key="3">
    <source>
        <dbReference type="EMBL" id="MCJ7857656.1"/>
    </source>
</evidence>
<evidence type="ECO:0000259" key="2">
    <source>
        <dbReference type="Pfam" id="PF12089"/>
    </source>
</evidence>
<name>A0A9X1WMC9_9CORY</name>
<feature type="domain" description="DUF3566" evidence="2">
    <location>
        <begin position="2"/>
        <end position="106"/>
    </location>
</feature>
<keyword evidence="1" id="KW-1133">Transmembrane helix</keyword>
<proteinExistence type="predicted"/>
<protein>
    <submittedName>
        <fullName evidence="3">DUF3566 domain-containing protein</fullName>
    </submittedName>
</protein>
<dbReference type="InterPro" id="IPR021949">
    <property type="entry name" value="DUF3566_TM"/>
</dbReference>
<accession>A0A9X1WMC9</accession>
<dbReference type="Proteomes" id="UP001139207">
    <property type="component" value="Unassembled WGS sequence"/>
</dbReference>
<reference evidence="3" key="1">
    <citation type="submission" date="2022-04" db="EMBL/GenBank/DDBJ databases">
        <title>Corynebacterium kalidii LD5P10.</title>
        <authorList>
            <person name="Sun J.Q."/>
        </authorList>
    </citation>
    <scope>NUCLEOTIDE SEQUENCE</scope>
    <source>
        <strain evidence="3">LD5P10</strain>
    </source>
</reference>
<evidence type="ECO:0000313" key="4">
    <source>
        <dbReference type="Proteomes" id="UP001139207"/>
    </source>
</evidence>
<keyword evidence="1" id="KW-0812">Transmembrane</keyword>
<dbReference type="EMBL" id="JALIEA010000010">
    <property type="protein sequence ID" value="MCJ7857656.1"/>
    <property type="molecule type" value="Genomic_DNA"/>
</dbReference>
<sequence length="121" mass="12797">MRASVREVAPLSALKIGALLSACIFAAWMVAAALIYIFLGLAGVWDRMNNLLADLIGADHVSAGLYYGVAFGVGLLEFVVVTLFAPVMAVLYNAATGLVGGLRVTIDPERVDEPENVENES</sequence>
<dbReference type="AlphaFoldDB" id="A0A9X1WMC9"/>
<feature type="transmembrane region" description="Helical" evidence="1">
    <location>
        <begin position="65"/>
        <end position="92"/>
    </location>
</feature>
<organism evidence="3 4">
    <name type="scientific">Corynebacterium kalidii</name>
    <dbReference type="NCBI Taxonomy" id="2931982"/>
    <lineage>
        <taxon>Bacteria</taxon>
        <taxon>Bacillati</taxon>
        <taxon>Actinomycetota</taxon>
        <taxon>Actinomycetes</taxon>
        <taxon>Mycobacteriales</taxon>
        <taxon>Corynebacteriaceae</taxon>
        <taxon>Corynebacterium</taxon>
    </lineage>
</organism>
<keyword evidence="4" id="KW-1185">Reference proteome</keyword>
<keyword evidence="1" id="KW-0472">Membrane</keyword>
<comment type="caution">
    <text evidence="3">The sequence shown here is derived from an EMBL/GenBank/DDBJ whole genome shotgun (WGS) entry which is preliminary data.</text>
</comment>
<evidence type="ECO:0000256" key="1">
    <source>
        <dbReference type="SAM" id="Phobius"/>
    </source>
</evidence>
<dbReference type="RefSeq" id="WP_244803396.1">
    <property type="nucleotide sequence ID" value="NZ_JALIEA010000010.1"/>
</dbReference>
<feature type="transmembrane region" description="Helical" evidence="1">
    <location>
        <begin position="12"/>
        <end position="45"/>
    </location>
</feature>
<dbReference type="Pfam" id="PF12089">
    <property type="entry name" value="DUF3566"/>
    <property type="match status" value="1"/>
</dbReference>
<gene>
    <name evidence="3" type="ORF">MUN33_02840</name>
</gene>